<proteinExistence type="inferred from homology"/>
<feature type="compositionally biased region" description="Acidic residues" evidence="8">
    <location>
        <begin position="159"/>
        <end position="171"/>
    </location>
</feature>
<feature type="compositionally biased region" description="Basic and acidic residues" evidence="8">
    <location>
        <begin position="102"/>
        <end position="112"/>
    </location>
</feature>
<dbReference type="SUPFAM" id="SSF56112">
    <property type="entry name" value="Protein kinase-like (PK-like)"/>
    <property type="match status" value="1"/>
</dbReference>
<dbReference type="InterPro" id="IPR050108">
    <property type="entry name" value="CDK"/>
</dbReference>
<comment type="caution">
    <text evidence="10">The sequence shown here is derived from an EMBL/GenBank/DDBJ whole genome shotgun (WGS) entry which is preliminary data.</text>
</comment>
<keyword evidence="6" id="KW-0418">Kinase</keyword>
<keyword evidence="2" id="KW-0723">Serine/threonine-protein kinase</keyword>
<feature type="compositionally biased region" description="Low complexity" evidence="8">
    <location>
        <begin position="280"/>
        <end position="294"/>
    </location>
</feature>
<evidence type="ECO:0000259" key="9">
    <source>
        <dbReference type="PROSITE" id="PS50011"/>
    </source>
</evidence>
<dbReference type="EMBL" id="JALJOV010001803">
    <property type="protein sequence ID" value="KAK9840699.1"/>
    <property type="molecule type" value="Genomic_DNA"/>
</dbReference>
<dbReference type="InterPro" id="IPR011009">
    <property type="entry name" value="Kinase-like_dom_sf"/>
</dbReference>
<evidence type="ECO:0000256" key="2">
    <source>
        <dbReference type="ARBA" id="ARBA00022527"/>
    </source>
</evidence>
<dbReference type="SMART" id="SM00220">
    <property type="entry name" value="S_TKc"/>
    <property type="match status" value="1"/>
</dbReference>
<evidence type="ECO:0000256" key="5">
    <source>
        <dbReference type="ARBA" id="ARBA00022741"/>
    </source>
</evidence>
<feature type="compositionally biased region" description="Polar residues" evidence="8">
    <location>
        <begin position="224"/>
        <end position="233"/>
    </location>
</feature>
<feature type="compositionally biased region" description="Low complexity" evidence="8">
    <location>
        <begin position="113"/>
        <end position="123"/>
    </location>
</feature>
<dbReference type="Pfam" id="PF00069">
    <property type="entry name" value="Pkinase"/>
    <property type="match status" value="1"/>
</dbReference>
<comment type="similarity">
    <text evidence="1">Belongs to the protein kinase superfamily. CMGC Ser/Thr protein kinase family. CDC2/CDKX subfamily.</text>
</comment>
<evidence type="ECO:0000256" key="1">
    <source>
        <dbReference type="ARBA" id="ARBA00006485"/>
    </source>
</evidence>
<dbReference type="InterPro" id="IPR000719">
    <property type="entry name" value="Prot_kinase_dom"/>
</dbReference>
<feature type="domain" description="Protein kinase" evidence="9">
    <location>
        <begin position="428"/>
        <end position="723"/>
    </location>
</feature>
<dbReference type="GO" id="GO:0005524">
    <property type="term" value="F:ATP binding"/>
    <property type="evidence" value="ECO:0007669"/>
    <property type="project" value="UniProtKB-KW"/>
</dbReference>
<feature type="region of interest" description="Disordered" evidence="8">
    <location>
        <begin position="140"/>
        <end position="407"/>
    </location>
</feature>
<organism evidence="10 11">
    <name type="scientific">Apatococcus fuscideae</name>
    <dbReference type="NCBI Taxonomy" id="2026836"/>
    <lineage>
        <taxon>Eukaryota</taxon>
        <taxon>Viridiplantae</taxon>
        <taxon>Chlorophyta</taxon>
        <taxon>core chlorophytes</taxon>
        <taxon>Trebouxiophyceae</taxon>
        <taxon>Chlorellales</taxon>
        <taxon>Chlorellaceae</taxon>
        <taxon>Apatococcus</taxon>
    </lineage>
</organism>
<keyword evidence="3" id="KW-0597">Phosphoprotein</keyword>
<keyword evidence="7" id="KW-0067">ATP-binding</keyword>
<evidence type="ECO:0000313" key="10">
    <source>
        <dbReference type="EMBL" id="KAK9840699.1"/>
    </source>
</evidence>
<dbReference type="InterPro" id="IPR008271">
    <property type="entry name" value="Ser/Thr_kinase_AS"/>
</dbReference>
<evidence type="ECO:0000256" key="4">
    <source>
        <dbReference type="ARBA" id="ARBA00022679"/>
    </source>
</evidence>
<feature type="region of interest" description="Disordered" evidence="8">
    <location>
        <begin position="1"/>
        <end position="127"/>
    </location>
</feature>
<dbReference type="Gene3D" id="3.30.200.20">
    <property type="entry name" value="Phosphorylase Kinase, domain 1"/>
    <property type="match status" value="1"/>
</dbReference>
<dbReference type="InterPro" id="IPR045267">
    <property type="entry name" value="CDK11/PITSLRE_STKc"/>
</dbReference>
<dbReference type="GO" id="GO:0005634">
    <property type="term" value="C:nucleus"/>
    <property type="evidence" value="ECO:0007669"/>
    <property type="project" value="TreeGrafter"/>
</dbReference>
<dbReference type="GO" id="GO:0004674">
    <property type="term" value="F:protein serine/threonine kinase activity"/>
    <property type="evidence" value="ECO:0007669"/>
    <property type="project" value="UniProtKB-KW"/>
</dbReference>
<dbReference type="GO" id="GO:0080090">
    <property type="term" value="P:regulation of primary metabolic process"/>
    <property type="evidence" value="ECO:0007669"/>
    <property type="project" value="UniProtKB-ARBA"/>
</dbReference>
<dbReference type="Gene3D" id="1.10.510.10">
    <property type="entry name" value="Transferase(Phosphotransferase) domain 1"/>
    <property type="match status" value="1"/>
</dbReference>
<evidence type="ECO:0000256" key="8">
    <source>
        <dbReference type="SAM" id="MobiDB-lite"/>
    </source>
</evidence>
<dbReference type="PANTHER" id="PTHR24056">
    <property type="entry name" value="CELL DIVISION PROTEIN KINASE"/>
    <property type="match status" value="1"/>
</dbReference>
<dbReference type="PANTHER" id="PTHR24056:SF107">
    <property type="entry name" value="CYCLIN-DEPENDENT KINASE 11A-RELATED"/>
    <property type="match status" value="1"/>
</dbReference>
<dbReference type="FunFam" id="3.30.200.20:FF:000172">
    <property type="entry name" value="cyclin-dependent kinase G-2 isoform X1"/>
    <property type="match status" value="1"/>
</dbReference>
<dbReference type="AlphaFoldDB" id="A0AAW1S4K9"/>
<accession>A0AAW1S4K9</accession>
<dbReference type="FunFam" id="1.10.510.10:FF:000211">
    <property type="entry name" value="Cyclin-dependent kinase G-2"/>
    <property type="match status" value="1"/>
</dbReference>
<sequence length="756" mass="82596">MSTFSAVPKLGLLNLREQETRAELMPEQRDRGRSGGNSHNLSRHAPPVGDSRSDRSRDKDRPVDRPSSRSGAGNSRRAPAELPGPPPNQARPPSRGASGRGGPDRVEGKSRPASEASKPAAASVFGGSNELLEAVRQAAIRAQAKRQAQEALGQAGESGDAEAAEPGELEEPAPKKRKHTEITWSTPPRDAANGAPGRPQGAQASPSAGTPPGFSRRPGGDSAASLNGITSPSGKGKASPLPAGLRTSPHTQRIPDATELAEQQDGGAALGPSPLKPRNAAEIAAAELADFQRQQQDDYDPDAPAAVKASPSVSGDDEAPHPELSTRSGGDGAEEPLQQAKGSRWLSQEDDEDADGGVTPNEVGPAVAGEEDAAMEDLNERERRDIEEDNQANGEPDSSDDEADSVDEHLQGLREVSMLQACRSADEFERLNHISEGTYGVVYRARDRATNRIVALKKVKMSAQDKDGFPLTAIREINVLLSFHHPNIVNVSEVVVGGRNHDVFMVMEFMEHDLKELMEAMDRFLTIAEVKTLMKQLLDGIAYLHENWILHRDIKTSNILYNKRGELKICDFGLARQYGEPLRPYTSQVVTMWYRPPELFLGAKTYSTAVDVWSLGCIMAELLSKKILFPGKGEIDQLKQIFDLLGNPTENIWPGWTKLPNAAKLQFPARPYNKLREKFPERPAVLSGRQGLSTDGYDLLNRMLHLCPDHRISAEEARNHPWFKEQPTPMDKELMPHFPSCKDGTLQRQRGQRPPR</sequence>
<gene>
    <name evidence="10" type="ORF">WJX84_005676</name>
</gene>
<feature type="region of interest" description="Disordered" evidence="8">
    <location>
        <begin position="723"/>
        <end position="756"/>
    </location>
</feature>
<keyword evidence="4" id="KW-0808">Transferase</keyword>
<dbReference type="GO" id="GO:0010556">
    <property type="term" value="P:regulation of macromolecule biosynthetic process"/>
    <property type="evidence" value="ECO:0007669"/>
    <property type="project" value="UniProtKB-ARBA"/>
</dbReference>
<dbReference type="GO" id="GO:0007346">
    <property type="term" value="P:regulation of mitotic cell cycle"/>
    <property type="evidence" value="ECO:0007669"/>
    <property type="project" value="TreeGrafter"/>
</dbReference>
<keyword evidence="5" id="KW-0547">Nucleotide-binding</keyword>
<evidence type="ECO:0000256" key="7">
    <source>
        <dbReference type="ARBA" id="ARBA00022840"/>
    </source>
</evidence>
<name>A0AAW1S4K9_9CHLO</name>
<dbReference type="CDD" id="cd07843">
    <property type="entry name" value="STKc_CDC2L1"/>
    <property type="match status" value="1"/>
</dbReference>
<protein>
    <recommendedName>
        <fullName evidence="9">Protein kinase domain-containing protein</fullName>
    </recommendedName>
</protein>
<dbReference type="PROSITE" id="PS00108">
    <property type="entry name" value="PROTEIN_KINASE_ST"/>
    <property type="match status" value="1"/>
</dbReference>
<evidence type="ECO:0000256" key="6">
    <source>
        <dbReference type="ARBA" id="ARBA00022777"/>
    </source>
</evidence>
<feature type="compositionally biased region" description="Low complexity" evidence="8">
    <location>
        <begin position="302"/>
        <end position="314"/>
    </location>
</feature>
<evidence type="ECO:0000313" key="11">
    <source>
        <dbReference type="Proteomes" id="UP001485043"/>
    </source>
</evidence>
<keyword evidence="11" id="KW-1185">Reference proteome</keyword>
<reference evidence="10 11" key="1">
    <citation type="journal article" date="2024" name="Nat. Commun.">
        <title>Phylogenomics reveals the evolutionary origins of lichenization in chlorophyte algae.</title>
        <authorList>
            <person name="Puginier C."/>
            <person name="Libourel C."/>
            <person name="Otte J."/>
            <person name="Skaloud P."/>
            <person name="Haon M."/>
            <person name="Grisel S."/>
            <person name="Petersen M."/>
            <person name="Berrin J.G."/>
            <person name="Delaux P.M."/>
            <person name="Dal Grande F."/>
            <person name="Keller J."/>
        </authorList>
    </citation>
    <scope>NUCLEOTIDE SEQUENCE [LARGE SCALE GENOMIC DNA]</scope>
    <source>
        <strain evidence="10 11">SAG 2523</strain>
    </source>
</reference>
<feature type="compositionally biased region" description="Low complexity" evidence="8">
    <location>
        <begin position="140"/>
        <end position="151"/>
    </location>
</feature>
<dbReference type="Proteomes" id="UP001485043">
    <property type="component" value="Unassembled WGS sequence"/>
</dbReference>
<feature type="compositionally biased region" description="Basic and acidic residues" evidence="8">
    <location>
        <begin position="51"/>
        <end position="67"/>
    </location>
</feature>
<evidence type="ECO:0000256" key="3">
    <source>
        <dbReference type="ARBA" id="ARBA00022553"/>
    </source>
</evidence>
<dbReference type="PROSITE" id="PS50011">
    <property type="entry name" value="PROTEIN_KINASE_DOM"/>
    <property type="match status" value="1"/>
</dbReference>
<feature type="compositionally biased region" description="Basic and acidic residues" evidence="8">
    <location>
        <begin position="16"/>
        <end position="33"/>
    </location>
</feature>
<feature type="compositionally biased region" description="Low complexity" evidence="8">
    <location>
        <begin position="68"/>
        <end position="77"/>
    </location>
</feature>